<comment type="caution">
    <text evidence="9">The sequence shown here is derived from an EMBL/GenBank/DDBJ whole genome shotgun (WGS) entry which is preliminary data.</text>
</comment>
<dbReference type="Pfam" id="PF07690">
    <property type="entry name" value="MFS_1"/>
    <property type="match status" value="1"/>
</dbReference>
<name>A0ABW3G0J5_9PSEU</name>
<keyword evidence="10" id="KW-1185">Reference proteome</keyword>
<dbReference type="Gene3D" id="1.20.1250.20">
    <property type="entry name" value="MFS general substrate transporter like domains"/>
    <property type="match status" value="2"/>
</dbReference>
<comment type="subcellular location">
    <subcellularLocation>
        <location evidence="1">Cell membrane</location>
        <topology evidence="1">Multi-pass membrane protein</topology>
    </subcellularLocation>
</comment>
<feature type="domain" description="Major facilitator superfamily (MFS) profile" evidence="8">
    <location>
        <begin position="12"/>
        <end position="419"/>
    </location>
</feature>
<gene>
    <name evidence="9" type="ORF">ACFQ16_22625</name>
</gene>
<dbReference type="CDD" id="cd17369">
    <property type="entry name" value="MFS_ShiA_like"/>
    <property type="match status" value="1"/>
</dbReference>
<feature type="transmembrane region" description="Helical" evidence="7">
    <location>
        <begin position="85"/>
        <end position="103"/>
    </location>
</feature>
<evidence type="ECO:0000256" key="5">
    <source>
        <dbReference type="ARBA" id="ARBA00022989"/>
    </source>
</evidence>
<dbReference type="InterPro" id="IPR011701">
    <property type="entry name" value="MFS"/>
</dbReference>
<feature type="transmembrane region" description="Helical" evidence="7">
    <location>
        <begin position="185"/>
        <end position="204"/>
    </location>
</feature>
<feature type="transmembrane region" description="Helical" evidence="7">
    <location>
        <begin position="150"/>
        <end position="173"/>
    </location>
</feature>
<sequence>MTTPAPDHARRARLASMIGTTIEWYDYFLYGTASALIFGPQFFPDLSPTAGKLAAFSTLAIGFIARPLGGVLMGHFGDRLGRKSMLVFSLLVMGGSTVAIGLLPTYRTWGVAAPLALVACRLVQGLSAGGEWGGAALMAVEHAPAGRRGLFGSYAQVGTPLGMILSSLVFLAVRSSVTAEQFTRWGWRIPFALSLLLVLLGLYIRLRVVESPVFAEVRAQQRQARMPLTRLLRHQPRQVLIATFTFVGNNTLGYIFMVYLVSYTTEQLGLSQRTALLNLAAGSVVWLVTNMFFGHLSDRIGRRATYLWGTALNLVWAFPMFWLINTGTAVLVLLAQAVHLLGVSATYGPQAALFSELFRPEWRYSGASLAYSLGAVLGGGFAPMVCTALFDHFGTTTAISGYMVVVSLISLVAIAAIPRHLGRSASAPRNAAPTTGREQP</sequence>
<dbReference type="Proteomes" id="UP001597018">
    <property type="component" value="Unassembled WGS sequence"/>
</dbReference>
<feature type="transmembrane region" description="Helical" evidence="7">
    <location>
        <begin position="239"/>
        <end position="263"/>
    </location>
</feature>
<evidence type="ECO:0000313" key="9">
    <source>
        <dbReference type="EMBL" id="MFD0922550.1"/>
    </source>
</evidence>
<dbReference type="InterPro" id="IPR036259">
    <property type="entry name" value="MFS_trans_sf"/>
</dbReference>
<dbReference type="PANTHER" id="PTHR43045">
    <property type="entry name" value="SHIKIMATE TRANSPORTER"/>
    <property type="match status" value="1"/>
</dbReference>
<feature type="transmembrane region" description="Helical" evidence="7">
    <location>
        <begin position="53"/>
        <end position="73"/>
    </location>
</feature>
<feature type="transmembrane region" description="Helical" evidence="7">
    <location>
        <begin position="275"/>
        <end position="293"/>
    </location>
</feature>
<evidence type="ECO:0000256" key="1">
    <source>
        <dbReference type="ARBA" id="ARBA00004651"/>
    </source>
</evidence>
<evidence type="ECO:0000259" key="8">
    <source>
        <dbReference type="PROSITE" id="PS50850"/>
    </source>
</evidence>
<evidence type="ECO:0000256" key="4">
    <source>
        <dbReference type="ARBA" id="ARBA00022692"/>
    </source>
</evidence>
<dbReference type="EMBL" id="JBHTIW010000022">
    <property type="protein sequence ID" value="MFD0922550.1"/>
    <property type="molecule type" value="Genomic_DNA"/>
</dbReference>
<reference evidence="10" key="1">
    <citation type="journal article" date="2019" name="Int. J. Syst. Evol. Microbiol.">
        <title>The Global Catalogue of Microorganisms (GCM) 10K type strain sequencing project: providing services to taxonomists for standard genome sequencing and annotation.</title>
        <authorList>
            <consortium name="The Broad Institute Genomics Platform"/>
            <consortium name="The Broad Institute Genome Sequencing Center for Infectious Disease"/>
            <person name="Wu L."/>
            <person name="Ma J."/>
        </authorList>
    </citation>
    <scope>NUCLEOTIDE SEQUENCE [LARGE SCALE GENOMIC DNA]</scope>
    <source>
        <strain evidence="10">CCUG 56401</strain>
    </source>
</reference>
<keyword evidence="6 7" id="KW-0472">Membrane</keyword>
<feature type="transmembrane region" description="Helical" evidence="7">
    <location>
        <begin position="305"/>
        <end position="324"/>
    </location>
</feature>
<accession>A0ABW3G0J5</accession>
<dbReference type="InterPro" id="IPR020846">
    <property type="entry name" value="MFS_dom"/>
</dbReference>
<organism evidence="9 10">
    <name type="scientific">Saccharopolyspora rosea</name>
    <dbReference type="NCBI Taxonomy" id="524884"/>
    <lineage>
        <taxon>Bacteria</taxon>
        <taxon>Bacillati</taxon>
        <taxon>Actinomycetota</taxon>
        <taxon>Actinomycetes</taxon>
        <taxon>Pseudonocardiales</taxon>
        <taxon>Pseudonocardiaceae</taxon>
        <taxon>Saccharopolyspora</taxon>
    </lineage>
</organism>
<keyword evidence="3" id="KW-1003">Cell membrane</keyword>
<evidence type="ECO:0000256" key="2">
    <source>
        <dbReference type="ARBA" id="ARBA00022448"/>
    </source>
</evidence>
<feature type="transmembrane region" description="Helical" evidence="7">
    <location>
        <begin position="396"/>
        <end position="417"/>
    </location>
</feature>
<evidence type="ECO:0000313" key="10">
    <source>
        <dbReference type="Proteomes" id="UP001597018"/>
    </source>
</evidence>
<feature type="transmembrane region" description="Helical" evidence="7">
    <location>
        <begin position="369"/>
        <end position="390"/>
    </location>
</feature>
<keyword evidence="2" id="KW-0813">Transport</keyword>
<keyword evidence="5 7" id="KW-1133">Transmembrane helix</keyword>
<dbReference type="RefSeq" id="WP_263252326.1">
    <property type="nucleotide sequence ID" value="NZ_BAABLT010000054.1"/>
</dbReference>
<keyword evidence="4 7" id="KW-0812">Transmembrane</keyword>
<dbReference type="PROSITE" id="PS50850">
    <property type="entry name" value="MFS"/>
    <property type="match status" value="1"/>
</dbReference>
<evidence type="ECO:0000256" key="7">
    <source>
        <dbReference type="SAM" id="Phobius"/>
    </source>
</evidence>
<dbReference type="SUPFAM" id="SSF103473">
    <property type="entry name" value="MFS general substrate transporter"/>
    <property type="match status" value="1"/>
</dbReference>
<proteinExistence type="predicted"/>
<evidence type="ECO:0000256" key="3">
    <source>
        <dbReference type="ARBA" id="ARBA00022475"/>
    </source>
</evidence>
<evidence type="ECO:0000256" key="6">
    <source>
        <dbReference type="ARBA" id="ARBA00023136"/>
    </source>
</evidence>
<protein>
    <submittedName>
        <fullName evidence="9">MFS transporter</fullName>
    </submittedName>
</protein>
<dbReference type="PANTHER" id="PTHR43045:SF1">
    <property type="entry name" value="SHIKIMATE TRANSPORTER"/>
    <property type="match status" value="1"/>
</dbReference>